<dbReference type="InterPro" id="IPR021109">
    <property type="entry name" value="Peptidase_aspartic_dom_sf"/>
</dbReference>
<proteinExistence type="inferred from homology"/>
<keyword evidence="3" id="KW-0964">Secreted</keyword>
<keyword evidence="8" id="KW-0325">Glycoprotein</keyword>
<dbReference type="EMBL" id="JACGWN010000001">
    <property type="protein sequence ID" value="KAL0464340.1"/>
    <property type="molecule type" value="Genomic_DNA"/>
</dbReference>
<dbReference type="CDD" id="cd05476">
    <property type="entry name" value="pepsin_A_like_plant"/>
    <property type="match status" value="1"/>
</dbReference>
<dbReference type="GO" id="GO:0005576">
    <property type="term" value="C:extracellular region"/>
    <property type="evidence" value="ECO:0007669"/>
    <property type="project" value="UniProtKB-SubCell"/>
</dbReference>
<dbReference type="InterPro" id="IPR034161">
    <property type="entry name" value="Pepsin-like_plant"/>
</dbReference>
<evidence type="ECO:0000256" key="7">
    <source>
        <dbReference type="ARBA" id="ARBA00022801"/>
    </source>
</evidence>
<keyword evidence="6" id="KW-0064">Aspartyl protease</keyword>
<dbReference type="InterPro" id="IPR032799">
    <property type="entry name" value="TAXi_C"/>
</dbReference>
<dbReference type="InterPro" id="IPR051708">
    <property type="entry name" value="Plant_Aspart_Prot_A1"/>
</dbReference>
<evidence type="ECO:0000256" key="4">
    <source>
        <dbReference type="ARBA" id="ARBA00022670"/>
    </source>
</evidence>
<dbReference type="InterPro" id="IPR032861">
    <property type="entry name" value="TAXi_N"/>
</dbReference>
<feature type="domain" description="Peptidase A1" evidence="9">
    <location>
        <begin position="90"/>
        <end position="441"/>
    </location>
</feature>
<reference evidence="10" key="1">
    <citation type="submission" date="2020-06" db="EMBL/GenBank/DDBJ databases">
        <authorList>
            <person name="Li T."/>
            <person name="Hu X."/>
            <person name="Zhang T."/>
            <person name="Song X."/>
            <person name="Zhang H."/>
            <person name="Dai N."/>
            <person name="Sheng W."/>
            <person name="Hou X."/>
            <person name="Wei L."/>
        </authorList>
    </citation>
    <scope>NUCLEOTIDE SEQUENCE</scope>
    <source>
        <strain evidence="10">KEN1</strain>
        <tissue evidence="10">Leaf</tissue>
    </source>
</reference>
<evidence type="ECO:0000256" key="5">
    <source>
        <dbReference type="ARBA" id="ARBA00022729"/>
    </source>
</evidence>
<dbReference type="PANTHER" id="PTHR47967:SF66">
    <property type="entry name" value="ASPARTIC PROTEINASE CDR1-RELATED"/>
    <property type="match status" value="1"/>
</dbReference>
<dbReference type="FunFam" id="2.40.70.10:FF:000050">
    <property type="entry name" value="Aspartic proteinase CDR1"/>
    <property type="match status" value="1"/>
</dbReference>
<keyword evidence="5" id="KW-0732">Signal</keyword>
<name>A0AAW2YFC8_9LAMI</name>
<dbReference type="Pfam" id="PF14541">
    <property type="entry name" value="TAXi_C"/>
    <property type="match status" value="1"/>
</dbReference>
<dbReference type="GO" id="GO:0006508">
    <property type="term" value="P:proteolysis"/>
    <property type="evidence" value="ECO:0007669"/>
    <property type="project" value="UniProtKB-KW"/>
</dbReference>
<comment type="subcellular location">
    <subcellularLocation>
        <location evidence="1">Secreted</location>
    </subcellularLocation>
</comment>
<evidence type="ECO:0000256" key="6">
    <source>
        <dbReference type="ARBA" id="ARBA00022750"/>
    </source>
</evidence>
<evidence type="ECO:0000256" key="1">
    <source>
        <dbReference type="ARBA" id="ARBA00004613"/>
    </source>
</evidence>
<reference evidence="10" key="2">
    <citation type="journal article" date="2024" name="Plant">
        <title>Genomic evolution and insights into agronomic trait innovations of Sesamum species.</title>
        <authorList>
            <person name="Miao H."/>
            <person name="Wang L."/>
            <person name="Qu L."/>
            <person name="Liu H."/>
            <person name="Sun Y."/>
            <person name="Le M."/>
            <person name="Wang Q."/>
            <person name="Wei S."/>
            <person name="Zheng Y."/>
            <person name="Lin W."/>
            <person name="Duan Y."/>
            <person name="Cao H."/>
            <person name="Xiong S."/>
            <person name="Wang X."/>
            <person name="Wei L."/>
            <person name="Li C."/>
            <person name="Ma Q."/>
            <person name="Ju M."/>
            <person name="Zhao R."/>
            <person name="Li G."/>
            <person name="Mu C."/>
            <person name="Tian Q."/>
            <person name="Mei H."/>
            <person name="Zhang T."/>
            <person name="Gao T."/>
            <person name="Zhang H."/>
        </authorList>
    </citation>
    <scope>NUCLEOTIDE SEQUENCE</scope>
    <source>
        <strain evidence="10">KEN1</strain>
    </source>
</reference>
<dbReference type="PROSITE" id="PS51767">
    <property type="entry name" value="PEPTIDASE_A1"/>
    <property type="match status" value="1"/>
</dbReference>
<keyword evidence="4" id="KW-0645">Protease</keyword>
<dbReference type="AlphaFoldDB" id="A0AAW2YFC8"/>
<gene>
    <name evidence="10" type="ORF">Slati_0321600</name>
</gene>
<evidence type="ECO:0000256" key="8">
    <source>
        <dbReference type="ARBA" id="ARBA00023180"/>
    </source>
</evidence>
<comment type="caution">
    <text evidence="10">The sequence shown here is derived from an EMBL/GenBank/DDBJ whole genome shotgun (WGS) entry which is preliminary data.</text>
</comment>
<organism evidence="10">
    <name type="scientific">Sesamum latifolium</name>
    <dbReference type="NCBI Taxonomy" id="2727402"/>
    <lineage>
        <taxon>Eukaryota</taxon>
        <taxon>Viridiplantae</taxon>
        <taxon>Streptophyta</taxon>
        <taxon>Embryophyta</taxon>
        <taxon>Tracheophyta</taxon>
        <taxon>Spermatophyta</taxon>
        <taxon>Magnoliopsida</taxon>
        <taxon>eudicotyledons</taxon>
        <taxon>Gunneridae</taxon>
        <taxon>Pentapetalae</taxon>
        <taxon>asterids</taxon>
        <taxon>lamiids</taxon>
        <taxon>Lamiales</taxon>
        <taxon>Pedaliaceae</taxon>
        <taxon>Sesamum</taxon>
    </lineage>
</organism>
<dbReference type="GO" id="GO:0004190">
    <property type="term" value="F:aspartic-type endopeptidase activity"/>
    <property type="evidence" value="ECO:0007669"/>
    <property type="project" value="UniProtKB-KW"/>
</dbReference>
<sequence length="453" mass="48790">MARTMKLQSISLACLALILVISMPKLILFSEAVGFSIDLIHRDSLQSPSLDSLRVTNSLQRSFNRVNVLAQDHYSQQSASTEIVPDKGEYLMKFSLGMPPITTLAIADTGSDLTWIQCKPCDRCFKQKAPLFEPKGSSTYKPVSCSSNTCSEAVLRTSCNSSKGTCNYAIYYGDRSFSKGDLATETITLGSTTRENVSIPNVIIGCGHLDQGTFGVDASGIVGLGGGKVSLISQMGSSIKGKFSYCLVPFSGKNVKPSKMSFGDEAVVSGGGVASTPIVAKTPKTFYFLTLEGITVGNQRLDLDLDLDLSSSSLNDSKASHQEGNIIIDSGTTLTFLPSGLYDRVIRAVKSQTKLRQITDPQGLLDLCYVSRGNVAEVPQITVHFRGADVELKPINTFVKTSQVSLCLAFASAHVLAIYGNLAQMDFLVGYDLVKKTVSFKPTDCSKAWHENS</sequence>
<protein>
    <submittedName>
        <fullName evidence="10">Aspartic proteinase CDR1</fullName>
    </submittedName>
</protein>
<dbReference type="PANTHER" id="PTHR47967">
    <property type="entry name" value="OS07G0603500 PROTEIN-RELATED"/>
    <property type="match status" value="1"/>
</dbReference>
<dbReference type="InterPro" id="IPR001969">
    <property type="entry name" value="Aspartic_peptidase_AS"/>
</dbReference>
<dbReference type="Gene3D" id="2.40.70.10">
    <property type="entry name" value="Acid Proteases"/>
    <property type="match status" value="2"/>
</dbReference>
<keyword evidence="7" id="KW-0378">Hydrolase</keyword>
<accession>A0AAW2YFC8</accession>
<dbReference type="FunFam" id="2.40.70.10:FF:000016">
    <property type="entry name" value="Probable aspartic protease At2g35615"/>
    <property type="match status" value="1"/>
</dbReference>
<dbReference type="Pfam" id="PF14543">
    <property type="entry name" value="TAXi_N"/>
    <property type="match status" value="1"/>
</dbReference>
<dbReference type="InterPro" id="IPR033121">
    <property type="entry name" value="PEPTIDASE_A1"/>
</dbReference>
<evidence type="ECO:0000259" key="9">
    <source>
        <dbReference type="PROSITE" id="PS51767"/>
    </source>
</evidence>
<evidence type="ECO:0000256" key="3">
    <source>
        <dbReference type="ARBA" id="ARBA00022525"/>
    </source>
</evidence>
<evidence type="ECO:0000256" key="2">
    <source>
        <dbReference type="ARBA" id="ARBA00007447"/>
    </source>
</evidence>
<dbReference type="PROSITE" id="PS00141">
    <property type="entry name" value="ASP_PROTEASE"/>
    <property type="match status" value="1"/>
</dbReference>
<dbReference type="SUPFAM" id="SSF50630">
    <property type="entry name" value="Acid proteases"/>
    <property type="match status" value="1"/>
</dbReference>
<comment type="similarity">
    <text evidence="2">Belongs to the peptidase A1 family.</text>
</comment>
<evidence type="ECO:0000313" key="10">
    <source>
        <dbReference type="EMBL" id="KAL0464340.1"/>
    </source>
</evidence>